<evidence type="ECO:0000256" key="6">
    <source>
        <dbReference type="PIRSR" id="PIRSR634603-2"/>
    </source>
</evidence>
<dbReference type="STRING" id="169760.PSTEL_06760"/>
<dbReference type="EC" id="5.1.1.-" evidence="8"/>
<name>A0A089LPR7_9BACL</name>
<comment type="similarity">
    <text evidence="1 8">Belongs to the mandelate racemase/muconate lactonizing enzyme family.</text>
</comment>
<dbReference type="Proteomes" id="UP000029507">
    <property type="component" value="Chromosome"/>
</dbReference>
<dbReference type="Pfam" id="PF02746">
    <property type="entry name" value="MR_MLE_N"/>
    <property type="match status" value="1"/>
</dbReference>
<dbReference type="SUPFAM" id="SSF54826">
    <property type="entry name" value="Enolase N-terminal domain-like"/>
    <property type="match status" value="1"/>
</dbReference>
<evidence type="ECO:0000313" key="11">
    <source>
        <dbReference type="Proteomes" id="UP000029507"/>
    </source>
</evidence>
<reference evidence="10 11" key="1">
    <citation type="submission" date="2014-08" db="EMBL/GenBank/DDBJ databases">
        <title>Comparative genomics of the Paenibacillus odorifer group.</title>
        <authorList>
            <person name="den Bakker H.C."/>
            <person name="Tsai Y.-C."/>
            <person name="Martin N."/>
            <person name="Korlach J."/>
            <person name="Wiedmann M."/>
        </authorList>
    </citation>
    <scope>NUCLEOTIDE SEQUENCE [LARGE SCALE GENOMIC DNA]</scope>
    <source>
        <strain evidence="10 11">DSM 14472</strain>
    </source>
</reference>
<evidence type="ECO:0000256" key="5">
    <source>
        <dbReference type="PIRSR" id="PIRSR634603-1"/>
    </source>
</evidence>
<feature type="binding site" evidence="6">
    <location>
        <position position="22"/>
    </location>
    <ligand>
        <name>substrate</name>
    </ligand>
</feature>
<evidence type="ECO:0000313" key="10">
    <source>
        <dbReference type="EMBL" id="AIQ62852.1"/>
    </source>
</evidence>
<dbReference type="KEGG" id="pste:PSTEL_06760"/>
<dbReference type="Pfam" id="PF13378">
    <property type="entry name" value="MR_MLE_C"/>
    <property type="match status" value="1"/>
</dbReference>
<dbReference type="SFLD" id="SFLDF00009">
    <property type="entry name" value="o-succinylbenzoate_synthase"/>
    <property type="match status" value="1"/>
</dbReference>
<dbReference type="InterPro" id="IPR036849">
    <property type="entry name" value="Enolase-like_C_sf"/>
</dbReference>
<dbReference type="InterPro" id="IPR013342">
    <property type="entry name" value="Mandelate_racemase_C"/>
</dbReference>
<evidence type="ECO:0000256" key="4">
    <source>
        <dbReference type="ARBA" id="ARBA00023235"/>
    </source>
</evidence>
<keyword evidence="3 7" id="KW-0460">Magnesium</keyword>
<proteinExistence type="inferred from homology"/>
<feature type="binding site" evidence="6">
    <location>
        <position position="293"/>
    </location>
    <ligand>
        <name>substrate</name>
    </ligand>
</feature>
<dbReference type="Gene3D" id="3.30.390.10">
    <property type="entry name" value="Enolase-like, N-terminal domain"/>
    <property type="match status" value="1"/>
</dbReference>
<dbReference type="SMART" id="SM00922">
    <property type="entry name" value="MR_MLE"/>
    <property type="match status" value="1"/>
</dbReference>
<keyword evidence="11" id="KW-1185">Reference proteome</keyword>
<feature type="binding site" evidence="6">
    <location>
        <position position="320"/>
    </location>
    <ligand>
        <name>substrate</name>
    </ligand>
</feature>
<dbReference type="InterPro" id="IPR013341">
    <property type="entry name" value="Mandelate_racemase_N_dom"/>
</dbReference>
<dbReference type="SFLD" id="SFLDG00180">
    <property type="entry name" value="muconate_cycloisomerase"/>
    <property type="match status" value="1"/>
</dbReference>
<dbReference type="InterPro" id="IPR034603">
    <property type="entry name" value="Dipeptide_epimerase"/>
</dbReference>
<dbReference type="PANTHER" id="PTHR48073:SF2">
    <property type="entry name" value="O-SUCCINYLBENZOATE SYNTHASE"/>
    <property type="match status" value="1"/>
</dbReference>
<evidence type="ECO:0000256" key="3">
    <source>
        <dbReference type="ARBA" id="ARBA00022842"/>
    </source>
</evidence>
<dbReference type="CDD" id="cd03319">
    <property type="entry name" value="L-Ala-DL-Glu_epimerase"/>
    <property type="match status" value="1"/>
</dbReference>
<feature type="active site" description="Proton acceptor; specific for (R)-substrate epimerization" evidence="5">
    <location>
        <position position="159"/>
    </location>
</feature>
<feature type="binding site" evidence="6">
    <location>
        <position position="295"/>
    </location>
    <ligand>
        <name>substrate</name>
    </ligand>
</feature>
<evidence type="ECO:0000256" key="7">
    <source>
        <dbReference type="PIRSR" id="PIRSR634603-3"/>
    </source>
</evidence>
<dbReference type="SUPFAM" id="SSF51604">
    <property type="entry name" value="Enolase C-terminal domain-like"/>
    <property type="match status" value="1"/>
</dbReference>
<dbReference type="AlphaFoldDB" id="A0A089LPR7"/>
<accession>A0A089LPR7</accession>
<keyword evidence="4 8" id="KW-0413">Isomerase</keyword>
<dbReference type="InterPro" id="IPR029017">
    <property type="entry name" value="Enolase-like_N"/>
</dbReference>
<dbReference type="FunFam" id="3.30.390.10:FF:000009">
    <property type="entry name" value="Hydrophobic dipeptide epimerase"/>
    <property type="match status" value="1"/>
</dbReference>
<evidence type="ECO:0000259" key="9">
    <source>
        <dbReference type="SMART" id="SM00922"/>
    </source>
</evidence>
<dbReference type="InterPro" id="IPR029065">
    <property type="entry name" value="Enolase_C-like"/>
</dbReference>
<protein>
    <recommendedName>
        <fullName evidence="8">Dipeptide epimerase</fullName>
        <ecNumber evidence="8">5.1.1.-</ecNumber>
    </recommendedName>
</protein>
<comment type="cofactor">
    <cofactor evidence="7 8">
        <name>Mg(2+)</name>
        <dbReference type="ChEBI" id="CHEBI:18420"/>
    </cofactor>
    <text evidence="7 8">Binds 1 Mg(2+) ion per subunit.</text>
</comment>
<feature type="binding site" evidence="6">
    <location>
        <position position="132"/>
    </location>
    <ligand>
        <name>substrate</name>
    </ligand>
</feature>
<gene>
    <name evidence="10" type="ORF">PSTEL_06760</name>
</gene>
<keyword evidence="2 7" id="KW-0479">Metal-binding</keyword>
<organism evidence="10 11">
    <name type="scientific">Paenibacillus stellifer</name>
    <dbReference type="NCBI Taxonomy" id="169760"/>
    <lineage>
        <taxon>Bacteria</taxon>
        <taxon>Bacillati</taxon>
        <taxon>Bacillota</taxon>
        <taxon>Bacilli</taxon>
        <taxon>Bacillales</taxon>
        <taxon>Paenibacillaceae</taxon>
        <taxon>Paenibacillus</taxon>
    </lineage>
</organism>
<evidence type="ECO:0000256" key="1">
    <source>
        <dbReference type="ARBA" id="ARBA00008031"/>
    </source>
</evidence>
<dbReference type="GO" id="GO:0016855">
    <property type="term" value="F:racemase and epimerase activity, acting on amino acids and derivatives"/>
    <property type="evidence" value="ECO:0007669"/>
    <property type="project" value="UniProtKB-UniRule"/>
</dbReference>
<feature type="binding site" evidence="6">
    <location>
        <position position="157"/>
    </location>
    <ligand>
        <name>substrate</name>
    </ligand>
</feature>
<dbReference type="SFLD" id="SFLDS00001">
    <property type="entry name" value="Enolase"/>
    <property type="match status" value="1"/>
</dbReference>
<dbReference type="EMBL" id="CP009286">
    <property type="protein sequence ID" value="AIQ62852.1"/>
    <property type="molecule type" value="Genomic_DNA"/>
</dbReference>
<evidence type="ECO:0000256" key="8">
    <source>
        <dbReference type="RuleBase" id="RU366006"/>
    </source>
</evidence>
<dbReference type="Gene3D" id="3.20.20.120">
    <property type="entry name" value="Enolase-like C-terminal domain"/>
    <property type="match status" value="1"/>
</dbReference>
<sequence>MRDISLRHISVPLIKPFKTALRTVETAETIAVVITDGEGRRGYGEAPPTLAITGEQLEGIAAFIRRASALLLGQEPLRLEAALALLQRGAVGNSSARAALDMALHDLAAQQAGLPLYRFLGGYRDTCRTDFTVSVDAPARMAQDAADIAASGFRTLKIKVGLGDVSLDIERVAGIRAAVGPGVKLRLDANQGWSAKEAIRAITAMEDAGLDLELVEQPVPARDLKGLAQVTRSVGTLIMADESVFGPQDAMALLAERAADLLNIKLMKAGGIRHAVTICRMAEACGIECMVGSMIETRIGITAAAHFAASQPNVTRFDFDAPLLLSADPVAGGVRYEGADMFLSPLPGLGITDLKAEYMTEL</sequence>
<dbReference type="GO" id="GO:0006518">
    <property type="term" value="P:peptide metabolic process"/>
    <property type="evidence" value="ECO:0007669"/>
    <property type="project" value="UniProtKB-ARBA"/>
</dbReference>
<evidence type="ECO:0000256" key="2">
    <source>
        <dbReference type="ARBA" id="ARBA00022723"/>
    </source>
</evidence>
<feature type="binding site" evidence="6">
    <location>
        <position position="318"/>
    </location>
    <ligand>
        <name>substrate</name>
    </ligand>
</feature>
<feature type="binding site" evidence="7">
    <location>
        <position position="241"/>
    </location>
    <ligand>
        <name>Mg(2+)</name>
        <dbReference type="ChEBI" id="CHEBI:18420"/>
    </ligand>
</feature>
<feature type="binding site" evidence="7">
    <location>
        <position position="188"/>
    </location>
    <ligand>
        <name>Mg(2+)</name>
        <dbReference type="ChEBI" id="CHEBI:18420"/>
    </ligand>
</feature>
<feature type="active site" description="Proton acceptor; specific for (S)-substrate epimerization" evidence="5">
    <location>
        <position position="265"/>
    </location>
</feature>
<feature type="binding site" evidence="7">
    <location>
        <position position="216"/>
    </location>
    <ligand>
        <name>Mg(2+)</name>
        <dbReference type="ChEBI" id="CHEBI:18420"/>
    </ligand>
</feature>
<dbReference type="HOGENOM" id="CLU_030273_4_0_9"/>
<dbReference type="PANTHER" id="PTHR48073">
    <property type="entry name" value="O-SUCCINYLBENZOATE SYNTHASE-RELATED"/>
    <property type="match status" value="1"/>
</dbReference>
<feature type="domain" description="Mandelate racemase/muconate lactonizing enzyme C-terminal" evidence="9">
    <location>
        <begin position="138"/>
        <end position="237"/>
    </location>
</feature>
<dbReference type="GO" id="GO:0000287">
    <property type="term" value="F:magnesium ion binding"/>
    <property type="evidence" value="ECO:0007669"/>
    <property type="project" value="UniProtKB-ARBA"/>
</dbReference>